<accession>A0ACC0C9R1</accession>
<name>A0ACC0C9R1_CATRO</name>
<protein>
    <submittedName>
        <fullName evidence="1">Uncharacterized protein</fullName>
    </submittedName>
</protein>
<evidence type="ECO:0000313" key="1">
    <source>
        <dbReference type="EMBL" id="KAI5681610.1"/>
    </source>
</evidence>
<proteinExistence type="predicted"/>
<keyword evidence="2" id="KW-1185">Reference proteome</keyword>
<dbReference type="Proteomes" id="UP001060085">
    <property type="component" value="Linkage Group LG01"/>
</dbReference>
<sequence length="109" mass="12520">MIWKNVSANTHPDPQNKAIGTKFRHLVVNTSQTPYERSIKNNCTLMSLVKTGYRFLGHLPGLPLGQPQFRSMMRWPRKYRLGHALKVLCPSSSGSTLRVKTRPRHLKRP</sequence>
<dbReference type="EMBL" id="CM044701">
    <property type="protein sequence ID" value="KAI5681610.1"/>
    <property type="molecule type" value="Genomic_DNA"/>
</dbReference>
<comment type="caution">
    <text evidence="1">The sequence shown here is derived from an EMBL/GenBank/DDBJ whole genome shotgun (WGS) entry which is preliminary data.</text>
</comment>
<gene>
    <name evidence="1" type="ORF">M9H77_02838</name>
</gene>
<reference evidence="2" key="1">
    <citation type="journal article" date="2023" name="Nat. Plants">
        <title>Single-cell RNA sequencing provides a high-resolution roadmap for understanding the multicellular compartmentation of specialized metabolism.</title>
        <authorList>
            <person name="Sun S."/>
            <person name="Shen X."/>
            <person name="Li Y."/>
            <person name="Li Y."/>
            <person name="Wang S."/>
            <person name="Li R."/>
            <person name="Zhang H."/>
            <person name="Shen G."/>
            <person name="Guo B."/>
            <person name="Wei J."/>
            <person name="Xu J."/>
            <person name="St-Pierre B."/>
            <person name="Chen S."/>
            <person name="Sun C."/>
        </authorList>
    </citation>
    <scope>NUCLEOTIDE SEQUENCE [LARGE SCALE GENOMIC DNA]</scope>
</reference>
<organism evidence="1 2">
    <name type="scientific">Catharanthus roseus</name>
    <name type="common">Madagascar periwinkle</name>
    <name type="synonym">Vinca rosea</name>
    <dbReference type="NCBI Taxonomy" id="4058"/>
    <lineage>
        <taxon>Eukaryota</taxon>
        <taxon>Viridiplantae</taxon>
        <taxon>Streptophyta</taxon>
        <taxon>Embryophyta</taxon>
        <taxon>Tracheophyta</taxon>
        <taxon>Spermatophyta</taxon>
        <taxon>Magnoliopsida</taxon>
        <taxon>eudicotyledons</taxon>
        <taxon>Gunneridae</taxon>
        <taxon>Pentapetalae</taxon>
        <taxon>asterids</taxon>
        <taxon>lamiids</taxon>
        <taxon>Gentianales</taxon>
        <taxon>Apocynaceae</taxon>
        <taxon>Rauvolfioideae</taxon>
        <taxon>Vinceae</taxon>
        <taxon>Catharanthinae</taxon>
        <taxon>Catharanthus</taxon>
    </lineage>
</organism>
<evidence type="ECO:0000313" key="2">
    <source>
        <dbReference type="Proteomes" id="UP001060085"/>
    </source>
</evidence>